<feature type="region of interest" description="Disordered" evidence="1">
    <location>
        <begin position="1"/>
        <end position="67"/>
    </location>
</feature>
<keyword evidence="3" id="KW-1185">Reference proteome</keyword>
<evidence type="ECO:0000313" key="2">
    <source>
        <dbReference type="EMBL" id="MFB0832972.1"/>
    </source>
</evidence>
<comment type="caution">
    <text evidence="2">The sequence shown here is derived from an EMBL/GenBank/DDBJ whole genome shotgun (WGS) entry which is preliminary data.</text>
</comment>
<organism evidence="2 3">
    <name type="scientific">Arthrobacter halodurans</name>
    <dbReference type="NCBI Taxonomy" id="516699"/>
    <lineage>
        <taxon>Bacteria</taxon>
        <taxon>Bacillati</taxon>
        <taxon>Actinomycetota</taxon>
        <taxon>Actinomycetes</taxon>
        <taxon>Micrococcales</taxon>
        <taxon>Micrococcaceae</taxon>
        <taxon>Arthrobacter</taxon>
    </lineage>
</organism>
<dbReference type="Proteomes" id="UP001575652">
    <property type="component" value="Unassembled WGS sequence"/>
</dbReference>
<name>A0ABV4UL35_9MICC</name>
<evidence type="ECO:0000313" key="3">
    <source>
        <dbReference type="Proteomes" id="UP001575652"/>
    </source>
</evidence>
<sequence length="67" mass="6976">MGLEDKKHDGSTDAGDRAGVRGPTDGDKLEADGLRGPDGHGDDATDSEKLRADGLPGEDVRRDDATD</sequence>
<dbReference type="EMBL" id="JBHDLJ010000001">
    <property type="protein sequence ID" value="MFB0832972.1"/>
    <property type="molecule type" value="Genomic_DNA"/>
</dbReference>
<evidence type="ECO:0000256" key="1">
    <source>
        <dbReference type="SAM" id="MobiDB-lite"/>
    </source>
</evidence>
<accession>A0ABV4UL35</accession>
<dbReference type="RefSeq" id="WP_373970147.1">
    <property type="nucleotide sequence ID" value="NZ_JBHDLJ010000001.1"/>
</dbReference>
<gene>
    <name evidence="2" type="ORF">ACETWP_00035</name>
</gene>
<proteinExistence type="predicted"/>
<protein>
    <submittedName>
        <fullName evidence="2">Uncharacterized protein</fullName>
    </submittedName>
</protein>
<reference evidence="2 3" key="1">
    <citation type="submission" date="2024-09" db="EMBL/GenBank/DDBJ databases">
        <authorList>
            <person name="Salinas-Garcia M.A."/>
            <person name="Prieme A."/>
        </authorList>
    </citation>
    <scope>NUCLEOTIDE SEQUENCE [LARGE SCALE GENOMIC DNA]</scope>
    <source>
        <strain evidence="2 3">DSM 21081</strain>
    </source>
</reference>